<comment type="cofactor">
    <cofactor evidence="14">
        <name>Mg(2+)</name>
        <dbReference type="ChEBI" id="CHEBI:18420"/>
    </cofactor>
    <cofactor evidence="14">
        <name>Mn(2+)</name>
        <dbReference type="ChEBI" id="CHEBI:29035"/>
    </cofactor>
    <text evidence="14">Binds 2 divalent metal cations per subunit. Magnesium or manganese.</text>
</comment>
<dbReference type="RefSeq" id="WP_007196476.1">
    <property type="nucleotide sequence ID" value="NZ_CM002917.1"/>
</dbReference>
<evidence type="ECO:0000256" key="5">
    <source>
        <dbReference type="ARBA" id="ARBA00005520"/>
    </source>
</evidence>
<keyword evidence="11 14" id="KW-0460">Magnesium</keyword>
<feature type="site" description="Essential for catalytic activity" evidence="14">
    <location>
        <position position="128"/>
    </location>
</feature>
<dbReference type="EMBL" id="ABIA03000002">
    <property type="protein sequence ID" value="EDQ32128.1"/>
    <property type="molecule type" value="Genomic_DNA"/>
</dbReference>
<dbReference type="Pfam" id="PF00926">
    <property type="entry name" value="DHBP_synthase"/>
    <property type="match status" value="1"/>
</dbReference>
<dbReference type="EC" id="4.1.99.12" evidence="7 14"/>
<dbReference type="FunFam" id="3.90.870.10:FF:000001">
    <property type="entry name" value="Riboflavin biosynthesis protein RibBA"/>
    <property type="match status" value="1"/>
</dbReference>
<dbReference type="eggNOG" id="COG0807">
    <property type="taxonomic scope" value="Bacteria"/>
</dbReference>
<evidence type="ECO:0000313" key="17">
    <source>
        <dbReference type="Proteomes" id="UP000004291"/>
    </source>
</evidence>
<reference evidence="16 17" key="1">
    <citation type="submission" date="2007-10" db="EMBL/GenBank/DDBJ databases">
        <authorList>
            <person name="Wagner-Dobler I."/>
            <person name="Ferriera S."/>
            <person name="Johnson J."/>
            <person name="Kravitz S."/>
            <person name="Beeson K."/>
            <person name="Sutton G."/>
            <person name="Rogers Y.-H."/>
            <person name="Friedman R."/>
            <person name="Frazier M."/>
            <person name="Venter J.C."/>
        </authorList>
    </citation>
    <scope>NUCLEOTIDE SEQUENCE [LARGE SCALE GENOMIC DNA]</scope>
    <source>
        <strain evidence="16 17">DFL-43</strain>
    </source>
</reference>
<dbReference type="GO" id="GO:0003935">
    <property type="term" value="F:GTP cyclohydrolase II activity"/>
    <property type="evidence" value="ECO:0007669"/>
    <property type="project" value="TreeGrafter"/>
</dbReference>
<evidence type="ECO:0000256" key="14">
    <source>
        <dbReference type="HAMAP-Rule" id="MF_00180"/>
    </source>
</evidence>
<dbReference type="AlphaFoldDB" id="A9DDS9"/>
<dbReference type="Gene3D" id="3.40.50.10990">
    <property type="entry name" value="GTP cyclohydrolase II"/>
    <property type="match status" value="1"/>
</dbReference>
<keyword evidence="17" id="KW-1185">Reference proteome</keyword>
<feature type="binding site" evidence="14">
    <location>
        <position position="34"/>
    </location>
    <ligand>
        <name>D-ribulose 5-phosphate</name>
        <dbReference type="ChEBI" id="CHEBI:58121"/>
    </ligand>
</feature>
<dbReference type="GO" id="GO:0008686">
    <property type="term" value="F:3,4-dihydroxy-2-butanone-4-phosphate synthase activity"/>
    <property type="evidence" value="ECO:0007669"/>
    <property type="project" value="UniProtKB-UniRule"/>
</dbReference>
<dbReference type="HOGENOM" id="CLU_020273_1_2_5"/>
<dbReference type="PIRSF" id="PIRSF001259">
    <property type="entry name" value="RibA"/>
    <property type="match status" value="1"/>
</dbReference>
<feature type="binding site" evidence="14">
    <location>
        <position position="30"/>
    </location>
    <ligand>
        <name>Mg(2+)</name>
        <dbReference type="ChEBI" id="CHEBI:18420"/>
        <label>2</label>
    </ligand>
</feature>
<dbReference type="InterPro" id="IPR036144">
    <property type="entry name" value="RibA-like_sf"/>
</dbReference>
<organism evidence="16 17">
    <name type="scientific">Hoeflea phototrophica (strain DSM 17068 / NCIMB 14078 / DFL-43)</name>
    <dbReference type="NCBI Taxonomy" id="411684"/>
    <lineage>
        <taxon>Bacteria</taxon>
        <taxon>Pseudomonadati</taxon>
        <taxon>Pseudomonadota</taxon>
        <taxon>Alphaproteobacteria</taxon>
        <taxon>Hyphomicrobiales</taxon>
        <taxon>Rhizobiaceae</taxon>
        <taxon>Hoeflea</taxon>
    </lineage>
</organism>
<dbReference type="eggNOG" id="COG0108">
    <property type="taxonomic scope" value="Bacteria"/>
</dbReference>
<feature type="binding site" evidence="14">
    <location>
        <position position="30"/>
    </location>
    <ligand>
        <name>Mg(2+)</name>
        <dbReference type="ChEBI" id="CHEBI:18420"/>
        <label>1</label>
    </ligand>
</feature>
<evidence type="ECO:0000256" key="13">
    <source>
        <dbReference type="ARBA" id="ARBA00023239"/>
    </source>
</evidence>
<evidence type="ECO:0000256" key="8">
    <source>
        <dbReference type="ARBA" id="ARBA00018836"/>
    </source>
</evidence>
<dbReference type="NCBIfam" id="TIGR00506">
    <property type="entry name" value="ribB"/>
    <property type="match status" value="1"/>
</dbReference>
<gene>
    <name evidence="14" type="primary">ribB</name>
    <name evidence="16" type="ORF">HPDFL43_03424</name>
</gene>
<dbReference type="PANTHER" id="PTHR21327">
    <property type="entry name" value="GTP CYCLOHYDROLASE II-RELATED"/>
    <property type="match status" value="1"/>
</dbReference>
<dbReference type="SUPFAM" id="SSF55821">
    <property type="entry name" value="YrdC/RibB"/>
    <property type="match status" value="1"/>
</dbReference>
<comment type="pathway">
    <text evidence="4 14">Cofactor biosynthesis; riboflavin biosynthesis; 2-hydroxy-3-oxobutyl phosphate from D-ribulose 5-phosphate: step 1/1.</text>
</comment>
<evidence type="ECO:0000256" key="12">
    <source>
        <dbReference type="ARBA" id="ARBA00023211"/>
    </source>
</evidence>
<dbReference type="Pfam" id="PF00925">
    <property type="entry name" value="GTP_cyclohydro2"/>
    <property type="match status" value="1"/>
</dbReference>
<name>A9DDS9_HOEPD</name>
<dbReference type="GO" id="GO:0030145">
    <property type="term" value="F:manganese ion binding"/>
    <property type="evidence" value="ECO:0007669"/>
    <property type="project" value="UniProtKB-UniRule"/>
</dbReference>
<feature type="site" description="Essential for catalytic activity" evidence="14">
    <location>
        <position position="166"/>
    </location>
</feature>
<dbReference type="STRING" id="411684.HPDFL43_03424"/>
<comment type="similarity">
    <text evidence="6">In the C-terminal section; belongs to the GTP cyclohydrolase II family.</text>
</comment>
<keyword evidence="9 14" id="KW-0686">Riboflavin biosynthesis</keyword>
<comment type="similarity">
    <text evidence="14">Belongs to the DHBP synthase family.</text>
</comment>
<feature type="binding site" evidence="14">
    <location>
        <begin position="142"/>
        <end position="146"/>
    </location>
    <ligand>
        <name>D-ribulose 5-phosphate</name>
        <dbReference type="ChEBI" id="CHEBI:58121"/>
    </ligand>
</feature>
<evidence type="ECO:0000313" key="16">
    <source>
        <dbReference type="EMBL" id="EDQ32128.1"/>
    </source>
</evidence>
<evidence type="ECO:0000256" key="10">
    <source>
        <dbReference type="ARBA" id="ARBA00022723"/>
    </source>
</evidence>
<dbReference type="SUPFAM" id="SSF142695">
    <property type="entry name" value="RibA-like"/>
    <property type="match status" value="1"/>
</dbReference>
<dbReference type="InterPro" id="IPR000422">
    <property type="entry name" value="DHBP_synthase_RibB"/>
</dbReference>
<dbReference type="Gene3D" id="3.90.870.10">
    <property type="entry name" value="DHBP synthase"/>
    <property type="match status" value="1"/>
</dbReference>
<comment type="caution">
    <text evidence="16">The sequence shown here is derived from an EMBL/GenBank/DDBJ whole genome shotgun (WGS) entry which is preliminary data.</text>
</comment>
<feature type="binding site" evidence="14">
    <location>
        <begin position="29"/>
        <end position="30"/>
    </location>
    <ligand>
        <name>D-ribulose 5-phosphate</name>
        <dbReference type="ChEBI" id="CHEBI:58121"/>
    </ligand>
</feature>
<evidence type="ECO:0000259" key="15">
    <source>
        <dbReference type="Pfam" id="PF00925"/>
    </source>
</evidence>
<evidence type="ECO:0000256" key="7">
    <source>
        <dbReference type="ARBA" id="ARBA00012153"/>
    </source>
</evidence>
<evidence type="ECO:0000256" key="6">
    <source>
        <dbReference type="ARBA" id="ARBA00008976"/>
    </source>
</evidence>
<dbReference type="OrthoDB" id="9793111at2"/>
<dbReference type="HAMAP" id="MF_00180">
    <property type="entry name" value="RibB"/>
    <property type="match status" value="1"/>
</dbReference>
<comment type="cofactor">
    <cofactor evidence="2">
        <name>Mn(2+)</name>
        <dbReference type="ChEBI" id="CHEBI:29035"/>
    </cofactor>
</comment>
<dbReference type="InterPro" id="IPR032677">
    <property type="entry name" value="GTP_cyclohydro_II"/>
</dbReference>
<keyword evidence="12 14" id="KW-0464">Manganese</keyword>
<sequence length="366" mass="39671">MSYDQTRVVEAIRAMEAGEMVVVTDDGGRENEGDLIVAAVHCTPEKMAFIVRHSSGIVCTPMPREEAKRLNLPAMVADNDSAHTTAFTVSVDYKHGTTTGISADDRTLTARNLANPNAGASDFTRPGHIFPLVAREGGVLMRSGHTEAAVDLCKLAGLPPIAVICELVNDDGTVTRGEQVDAFSVKHGLKQVSVADLIAYRQRKETLIEHIDSFEVETVAGKAKAYSYKLPWDPMHHLAVVFGDIRDGVDVPVRLHLESVVDDVFSSEAPMTAIMQRMAKEGRGAIVYLREGSVGVGKQASRRSPIIEGEGHAEAQARDDEWLEIGLGAQILKDLGISSIKLYASRERHYVGLEGFGIQISSTEII</sequence>
<protein>
    <recommendedName>
        <fullName evidence="8 14">3,4-dihydroxy-2-butanone 4-phosphate synthase</fullName>
        <shortName evidence="14">DHBP synthase</shortName>
        <ecNumber evidence="7 14">4.1.99.12</ecNumber>
    </recommendedName>
</protein>
<dbReference type="PANTHER" id="PTHR21327:SF18">
    <property type="entry name" value="3,4-DIHYDROXY-2-BUTANONE 4-PHOSPHATE SYNTHASE"/>
    <property type="match status" value="1"/>
</dbReference>
<accession>A9DDS9</accession>
<feature type="domain" description="GTP cyclohydrolase II" evidence="15">
    <location>
        <begin position="213"/>
        <end position="361"/>
    </location>
</feature>
<feature type="binding site" evidence="14">
    <location>
        <position position="145"/>
    </location>
    <ligand>
        <name>Mg(2+)</name>
        <dbReference type="ChEBI" id="CHEBI:18420"/>
        <label>2</label>
    </ligand>
</feature>
<dbReference type="Proteomes" id="UP000004291">
    <property type="component" value="Chromosome"/>
</dbReference>
<dbReference type="InterPro" id="IPR017945">
    <property type="entry name" value="DHBP_synth_RibB-like_a/b_dom"/>
</dbReference>
<comment type="subunit">
    <text evidence="14">Homodimer.</text>
</comment>
<comment type="similarity">
    <text evidence="5">In the N-terminal section; belongs to the DHBP synthase family.</text>
</comment>
<dbReference type="UniPathway" id="UPA00275">
    <property type="reaction ID" value="UER00399"/>
</dbReference>
<dbReference type="GO" id="GO:0000287">
    <property type="term" value="F:magnesium ion binding"/>
    <property type="evidence" value="ECO:0007669"/>
    <property type="project" value="UniProtKB-UniRule"/>
</dbReference>
<dbReference type="GO" id="GO:0005829">
    <property type="term" value="C:cytosol"/>
    <property type="evidence" value="ECO:0007669"/>
    <property type="project" value="TreeGrafter"/>
</dbReference>
<keyword evidence="13 14" id="KW-0456">Lyase</keyword>
<evidence type="ECO:0000256" key="3">
    <source>
        <dbReference type="ARBA" id="ARBA00002284"/>
    </source>
</evidence>
<keyword evidence="10 14" id="KW-0479">Metal-binding</keyword>
<evidence type="ECO:0000256" key="9">
    <source>
        <dbReference type="ARBA" id="ARBA00022619"/>
    </source>
</evidence>
<dbReference type="GO" id="GO:0009231">
    <property type="term" value="P:riboflavin biosynthetic process"/>
    <property type="evidence" value="ECO:0007669"/>
    <property type="project" value="UniProtKB-UniRule"/>
</dbReference>
<reference evidence="16 17" key="2">
    <citation type="submission" date="2012-06" db="EMBL/GenBank/DDBJ databases">
        <authorList>
            <person name="Fiebig A."/>
        </authorList>
    </citation>
    <scope>NUCLEOTIDE SEQUENCE [LARGE SCALE GENOMIC DNA]</scope>
    <source>
        <strain evidence="16 17">DFL-43</strain>
    </source>
</reference>
<evidence type="ECO:0000256" key="2">
    <source>
        <dbReference type="ARBA" id="ARBA00001936"/>
    </source>
</evidence>
<proteinExistence type="inferred from homology"/>
<comment type="catalytic activity">
    <reaction evidence="1 14">
        <text>D-ribulose 5-phosphate = (2S)-2-hydroxy-3-oxobutyl phosphate + formate + H(+)</text>
        <dbReference type="Rhea" id="RHEA:18457"/>
        <dbReference type="ChEBI" id="CHEBI:15378"/>
        <dbReference type="ChEBI" id="CHEBI:15740"/>
        <dbReference type="ChEBI" id="CHEBI:58121"/>
        <dbReference type="ChEBI" id="CHEBI:58830"/>
        <dbReference type="EC" id="4.1.99.12"/>
    </reaction>
</comment>
<evidence type="ECO:0000256" key="11">
    <source>
        <dbReference type="ARBA" id="ARBA00022842"/>
    </source>
</evidence>
<evidence type="ECO:0000256" key="1">
    <source>
        <dbReference type="ARBA" id="ARBA00000141"/>
    </source>
</evidence>
<evidence type="ECO:0000256" key="4">
    <source>
        <dbReference type="ARBA" id="ARBA00004904"/>
    </source>
</evidence>
<comment type="function">
    <text evidence="3 14">Catalyzes the conversion of D-ribulose 5-phosphate to formate and 3,4-dihydroxy-2-butanone 4-phosphate.</text>
</comment>